<name>M0DQY0_9EURY</name>
<reference evidence="1 2" key="1">
    <citation type="journal article" date="2014" name="PLoS Genet.">
        <title>Phylogenetically driven sequencing of extremely halophilic archaea reveals strategies for static and dynamic osmo-response.</title>
        <authorList>
            <person name="Becker E.A."/>
            <person name="Seitzer P.M."/>
            <person name="Tritt A."/>
            <person name="Larsen D."/>
            <person name="Krusor M."/>
            <person name="Yao A.I."/>
            <person name="Wu D."/>
            <person name="Madern D."/>
            <person name="Eisen J.A."/>
            <person name="Darling A.E."/>
            <person name="Facciotti M.T."/>
        </authorList>
    </citation>
    <scope>NUCLEOTIDE SEQUENCE [LARGE SCALE GENOMIC DNA]</scope>
    <source>
        <strain evidence="1 2">DSM 1137</strain>
    </source>
</reference>
<comment type="caution">
    <text evidence="1">The sequence shown here is derived from an EMBL/GenBank/DDBJ whole genome shotgun (WGS) entry which is preliminary data.</text>
</comment>
<dbReference type="PANTHER" id="PTHR42869">
    <property type="entry name" value="SLL0572 PROTEIN"/>
    <property type="match status" value="1"/>
</dbReference>
<dbReference type="PATRIC" id="fig|1227484.4.peg.2850"/>
<protein>
    <submittedName>
        <fullName evidence="1">Cobalamin synthesis protein P47K</fullName>
    </submittedName>
</protein>
<evidence type="ECO:0000313" key="2">
    <source>
        <dbReference type="Proteomes" id="UP000011514"/>
    </source>
</evidence>
<evidence type="ECO:0000313" key="1">
    <source>
        <dbReference type="EMBL" id="ELZ36534.1"/>
    </source>
</evidence>
<proteinExistence type="predicted"/>
<accession>M0DQY0</accession>
<dbReference type="InterPro" id="IPR053199">
    <property type="entry name" value="cDPG_synthetase-like"/>
</dbReference>
<organism evidence="1 2">
    <name type="scientific">Halorubrum saccharovorum DSM 1137</name>
    <dbReference type="NCBI Taxonomy" id="1227484"/>
    <lineage>
        <taxon>Archaea</taxon>
        <taxon>Methanobacteriati</taxon>
        <taxon>Methanobacteriota</taxon>
        <taxon>Stenosarchaea group</taxon>
        <taxon>Halobacteria</taxon>
        <taxon>Halobacteriales</taxon>
        <taxon>Haloferacaceae</taxon>
        <taxon>Halorubrum</taxon>
    </lineage>
</organism>
<dbReference type="Proteomes" id="UP000011514">
    <property type="component" value="Unassembled WGS sequence"/>
</dbReference>
<dbReference type="PANTHER" id="PTHR42869:SF1">
    <property type="entry name" value="SLL0572 PROTEIN"/>
    <property type="match status" value="1"/>
</dbReference>
<dbReference type="EMBL" id="AOJE01000069">
    <property type="protein sequence ID" value="ELZ36534.1"/>
    <property type="molecule type" value="Genomic_DNA"/>
</dbReference>
<keyword evidence="2" id="KW-1185">Reference proteome</keyword>
<gene>
    <name evidence="1" type="ORF">C471_14485</name>
</gene>
<sequence length="436" mass="46539">MGAAGRDYHDFLTVFEDREDAEVVAFTRAPGQNLGELGGVDRRFPSALAGEGYPEGIPIEPEERLAELVETHDVDQVVFSYSDVSHEHVMHAASRAMAAGADFRIVGPDAMMLEASVPVLAVDAVRTGCGKSQAAGAFADALADRGHAVRLIREPMPYGDLVENRVQRFASHADLDAAGVTIEEREEYEQHVDAGHVVFAGVDYEAVLDAAEAEADVIVWDGGNNELPFVRPDLHVVLADPLRAGDETSYHPGETNLRRADCVLLNKENTADAVAPVVENVREVNPDADIRHADSVVSVPDPDRIDGARVLAVEDGPTLTHGDATRGAAAAAAETYGAAARVDPTDAAVGSIAEALAEYDHLDGVLPAMGYSDEQIRDLEATIAGVDCDLVLAGTPHDLARQVDVDVPVVDVGYDIDLHEGSFDDLLDRYDDRLGL</sequence>
<dbReference type="AlphaFoldDB" id="M0DQY0"/>
<dbReference type="eggNOG" id="arCOG01229">
    <property type="taxonomic scope" value="Archaea"/>
</dbReference>